<reference evidence="4" key="1">
    <citation type="submission" date="2017-02" db="UniProtKB">
        <authorList>
            <consortium name="WormBaseParasite"/>
        </authorList>
    </citation>
    <scope>IDENTIFICATION</scope>
</reference>
<protein>
    <submittedName>
        <fullName evidence="4">Secreted protein</fullName>
    </submittedName>
</protein>
<gene>
    <name evidence="2" type="ORF">NBR_LOCUS18849</name>
</gene>
<keyword evidence="3" id="KW-1185">Reference proteome</keyword>
<dbReference type="Proteomes" id="UP000271162">
    <property type="component" value="Unassembled WGS sequence"/>
</dbReference>
<evidence type="ECO:0000256" key="1">
    <source>
        <dbReference type="SAM" id="SignalP"/>
    </source>
</evidence>
<sequence length="68" mass="7613">MLPHHFLRTLSALITLREVVFLVDGPVRGGSEAGKGRRNFYCEHETPPTWDCSTKEMFSRALPTVGVP</sequence>
<proteinExistence type="predicted"/>
<evidence type="ECO:0000313" key="4">
    <source>
        <dbReference type="WBParaSite" id="NBR_0001884801-mRNA-1"/>
    </source>
</evidence>
<dbReference type="AlphaFoldDB" id="A0A0N4YNN4"/>
<dbReference type="WBParaSite" id="NBR_0001884801-mRNA-1">
    <property type="protein sequence ID" value="NBR_0001884801-mRNA-1"/>
    <property type="gene ID" value="NBR_0001884801"/>
</dbReference>
<dbReference type="EMBL" id="UYSL01023705">
    <property type="protein sequence ID" value="VDL82574.1"/>
    <property type="molecule type" value="Genomic_DNA"/>
</dbReference>
<evidence type="ECO:0000313" key="3">
    <source>
        <dbReference type="Proteomes" id="UP000271162"/>
    </source>
</evidence>
<organism evidence="4">
    <name type="scientific">Nippostrongylus brasiliensis</name>
    <name type="common">Rat hookworm</name>
    <dbReference type="NCBI Taxonomy" id="27835"/>
    <lineage>
        <taxon>Eukaryota</taxon>
        <taxon>Metazoa</taxon>
        <taxon>Ecdysozoa</taxon>
        <taxon>Nematoda</taxon>
        <taxon>Chromadorea</taxon>
        <taxon>Rhabditida</taxon>
        <taxon>Rhabditina</taxon>
        <taxon>Rhabditomorpha</taxon>
        <taxon>Strongyloidea</taxon>
        <taxon>Heligmosomidae</taxon>
        <taxon>Nippostrongylus</taxon>
    </lineage>
</organism>
<keyword evidence="1" id="KW-0732">Signal</keyword>
<name>A0A0N4YNN4_NIPBR</name>
<feature type="chain" id="PRO_5043125924" evidence="1">
    <location>
        <begin position="23"/>
        <end position="68"/>
    </location>
</feature>
<evidence type="ECO:0000313" key="2">
    <source>
        <dbReference type="EMBL" id="VDL82574.1"/>
    </source>
</evidence>
<feature type="signal peptide" evidence="1">
    <location>
        <begin position="1"/>
        <end position="22"/>
    </location>
</feature>
<reference evidence="2 3" key="2">
    <citation type="submission" date="2018-11" db="EMBL/GenBank/DDBJ databases">
        <authorList>
            <consortium name="Pathogen Informatics"/>
        </authorList>
    </citation>
    <scope>NUCLEOTIDE SEQUENCE [LARGE SCALE GENOMIC DNA]</scope>
</reference>
<accession>A0A0N4YNN4</accession>